<sequence>MLVEIAALPIDQNAFRSFRERNKVFVIQKQRNGKGRFISVTVLGESKDKGVVIIPEGREGGGWRGFSQEVDGVLQPAGSVLHHQRRQTPAPVDSGVHKNSNSGGESRTFKEAVIHGNEIPKFLHANNGGRVDSQDSSVAVTDSVEIFPEEKLPEFDGEASEKLPEFDGEASGSRSLDRVSMCSEETESLHSESSLVPASQLQPIAEVLQGIGEVVKTWGSSSEWFIDLRDGRRVRLPMDLHNPVADHGDETTQQLVQWVSAHRENFDVGRDDEVSTWGSQELEDGSEISRVGEDTAIIDIGEGGGIDNSLALVSSGAQSEALVVNADCEVEGSGEMVPLLVEPLAIEIPQDMVHESGEEVQAVGREPSEKVLRKLKGVGKVLGSSFEGYEQRVLELLMDIEARHQQKHDGMISSRRPSSSGRKGCRELKGLHDPGKRLRIKHMLKLWRPDIICLQETKLELISNAIVRSLWRCHHVDWMFLGSNGASGGILLMWDKRLVEKIEDAVGIYSVSCKFRNVADQKVWMYSGVYGPNADRERSIMWDELAGIRSWWGVPWCVGGDFNVVRFPSERMGAVGFSPAMYDFSDFISDLGLIDIPLSGGNFTWSNNRDIVSMSRIDRFLYTADWEEGFITIAQKRLVRLTSDHFPIMLECGSIPRGRRTFSLKFGHVTMKKNMLMADLGELDLEEESRPLSAVEKSKKETTIVELDKLILMEEISWRQKSRALWLQEGDKNSKFFHRLANSHRIANSIAKLSIDGNMSSNQDEIRDHIASFYEHLYTENDYSRPLLDGIQFSALSEEDAMWLERPFDENEVVAVCQDFHEHGHFERSLNATFVSLIPKKHGADEIKDFRPISLVGGMYKIIAKMLANRLSGVLGKIISPSQNAFVKGRQILDSVLIANEFSILVNGSPCGFFQSSRGIRQGDPLSPLLFVLVMEALSRLIDKASGVGLLSGFSVGGEESVPLMISHLLFADDTLIFCEANPDSLTYLRVILTCFEASSGLRVNLGKSELVQVGEVPHLEALADILGCKTATFPMKYLGLPLGAHFKAQSIWDPIVEKLDRREMALEIWGGEGGALETGCDDKIWLLGGMLKFEVGDGSRIRFWDDVWCMDGSLRDAYPELFRLARDKEACVADNFQRLGASIHWEVTFSRLAQDWEVESFLSFLELLYAVTINGNGEDKVCWQPSKSHIFQVSSYYAILTGKGEGCFPWQSIWKAKVPPRVAFFSWTAALGRILTADNLRRRRVILVSWCCMCKADGETVNHLLLHCRYAKEIWDMVFAMFGVLWVMPGGVGELFACWQGKMGKHPKHLIWRAVPHCLMWCLWRERNLRIFEGCEQHVDELKLLFLRTLFEWVTSTRLYPCSTLLDFIDSCSF</sequence>
<accession>A0A2N9IIE6</accession>
<dbReference type="SUPFAM" id="SSF56219">
    <property type="entry name" value="DNase I-like"/>
    <property type="match status" value="1"/>
</dbReference>
<dbReference type="Pfam" id="PF03372">
    <property type="entry name" value="Exo_endo_phos"/>
    <property type="match status" value="1"/>
</dbReference>
<dbReference type="GO" id="GO:0003677">
    <property type="term" value="F:DNA binding"/>
    <property type="evidence" value="ECO:0007669"/>
    <property type="project" value="InterPro"/>
</dbReference>
<organism evidence="4">
    <name type="scientific">Fagus sylvatica</name>
    <name type="common">Beechnut</name>
    <dbReference type="NCBI Taxonomy" id="28930"/>
    <lineage>
        <taxon>Eukaryota</taxon>
        <taxon>Viridiplantae</taxon>
        <taxon>Streptophyta</taxon>
        <taxon>Embryophyta</taxon>
        <taxon>Tracheophyta</taxon>
        <taxon>Spermatophyta</taxon>
        <taxon>Magnoliopsida</taxon>
        <taxon>eudicotyledons</taxon>
        <taxon>Gunneridae</taxon>
        <taxon>Pentapetalae</taxon>
        <taxon>rosids</taxon>
        <taxon>fabids</taxon>
        <taxon>Fagales</taxon>
        <taxon>Fagaceae</taxon>
        <taxon>Fagus</taxon>
    </lineage>
</organism>
<dbReference type="Pfam" id="PF00078">
    <property type="entry name" value="RVT_1"/>
    <property type="match status" value="1"/>
</dbReference>
<name>A0A2N9IIE6_FAGSY</name>
<dbReference type="PANTHER" id="PTHR33116">
    <property type="entry name" value="REVERSE TRANSCRIPTASE ZINC-BINDING DOMAIN-CONTAINING PROTEIN-RELATED-RELATED"/>
    <property type="match status" value="1"/>
</dbReference>
<dbReference type="PROSITE" id="PS00726">
    <property type="entry name" value="AP_NUCLEASE_F1_1"/>
    <property type="match status" value="1"/>
</dbReference>
<gene>
    <name evidence="4" type="ORF">FSB_LOCUS52474</name>
</gene>
<dbReference type="InterPro" id="IPR000477">
    <property type="entry name" value="RT_dom"/>
</dbReference>
<dbReference type="PANTHER" id="PTHR33116:SF78">
    <property type="entry name" value="OS12G0587133 PROTEIN"/>
    <property type="match status" value="1"/>
</dbReference>
<dbReference type="SUPFAM" id="SSF56672">
    <property type="entry name" value="DNA/RNA polymerases"/>
    <property type="match status" value="1"/>
</dbReference>
<feature type="compositionally biased region" description="Basic and acidic residues" evidence="1">
    <location>
        <begin position="150"/>
        <end position="165"/>
    </location>
</feature>
<dbReference type="InterPro" id="IPR043502">
    <property type="entry name" value="DNA/RNA_pol_sf"/>
</dbReference>
<dbReference type="Gene3D" id="3.60.10.10">
    <property type="entry name" value="Endonuclease/exonuclease/phosphatase"/>
    <property type="match status" value="1"/>
</dbReference>
<dbReference type="PROSITE" id="PS50878">
    <property type="entry name" value="RT_POL"/>
    <property type="match status" value="1"/>
</dbReference>
<evidence type="ECO:0000259" key="3">
    <source>
        <dbReference type="PROSITE" id="PS50878"/>
    </source>
</evidence>
<proteinExistence type="predicted"/>
<feature type="region of interest" description="Disordered" evidence="1">
    <location>
        <begin position="150"/>
        <end position="194"/>
    </location>
</feature>
<dbReference type="InterPro" id="IPR026960">
    <property type="entry name" value="RVT-Znf"/>
</dbReference>
<feature type="region of interest" description="Disordered" evidence="1">
    <location>
        <begin position="407"/>
        <end position="427"/>
    </location>
</feature>
<dbReference type="EMBL" id="OIVN01005946">
    <property type="protein sequence ID" value="SPD24592.1"/>
    <property type="molecule type" value="Genomic_DNA"/>
</dbReference>
<evidence type="ECO:0000313" key="4">
    <source>
        <dbReference type="EMBL" id="SPD24592.1"/>
    </source>
</evidence>
<evidence type="ECO:0000256" key="1">
    <source>
        <dbReference type="SAM" id="MobiDB-lite"/>
    </source>
</evidence>
<keyword evidence="2" id="KW-0472">Membrane</keyword>
<dbReference type="GO" id="GO:0004519">
    <property type="term" value="F:endonuclease activity"/>
    <property type="evidence" value="ECO:0007669"/>
    <property type="project" value="InterPro"/>
</dbReference>
<dbReference type="InterPro" id="IPR036691">
    <property type="entry name" value="Endo/exonu/phosph_ase_sf"/>
</dbReference>
<keyword evidence="2" id="KW-1133">Transmembrane helix</keyword>
<dbReference type="Pfam" id="PF13966">
    <property type="entry name" value="zf-RVT"/>
    <property type="match status" value="1"/>
</dbReference>
<reference evidence="4" key="1">
    <citation type="submission" date="2018-02" db="EMBL/GenBank/DDBJ databases">
        <authorList>
            <person name="Cohen D.B."/>
            <person name="Kent A.D."/>
        </authorList>
    </citation>
    <scope>NUCLEOTIDE SEQUENCE</scope>
</reference>
<keyword evidence="2" id="KW-0812">Transmembrane</keyword>
<evidence type="ECO:0000256" key="2">
    <source>
        <dbReference type="SAM" id="Phobius"/>
    </source>
</evidence>
<feature type="domain" description="Reverse transcriptase" evidence="3">
    <location>
        <begin position="819"/>
        <end position="1043"/>
    </location>
</feature>
<feature type="transmembrane region" description="Helical" evidence="2">
    <location>
        <begin position="1278"/>
        <end position="1300"/>
    </location>
</feature>
<dbReference type="InterPro" id="IPR020847">
    <property type="entry name" value="AP_endonuclease_F1_BS"/>
</dbReference>
<dbReference type="CDD" id="cd01650">
    <property type="entry name" value="RT_nLTR_like"/>
    <property type="match status" value="1"/>
</dbReference>
<feature type="region of interest" description="Disordered" evidence="1">
    <location>
        <begin position="79"/>
        <end position="106"/>
    </location>
</feature>
<protein>
    <recommendedName>
        <fullName evidence="3">Reverse transcriptase domain-containing protein</fullName>
    </recommendedName>
</protein>
<dbReference type="InterPro" id="IPR005135">
    <property type="entry name" value="Endo/exonuclease/phosphatase"/>
</dbReference>
<dbReference type="GO" id="GO:0006281">
    <property type="term" value="P:DNA repair"/>
    <property type="evidence" value="ECO:0007669"/>
    <property type="project" value="InterPro"/>
</dbReference>
<feature type="compositionally biased region" description="Low complexity" evidence="1">
    <location>
        <begin position="413"/>
        <end position="422"/>
    </location>
</feature>